<dbReference type="Proteomes" id="UP000823613">
    <property type="component" value="Unassembled WGS sequence"/>
</dbReference>
<evidence type="ECO:0000313" key="2">
    <source>
        <dbReference type="Proteomes" id="UP000823613"/>
    </source>
</evidence>
<evidence type="ECO:0000313" key="1">
    <source>
        <dbReference type="EMBL" id="MBO8427248.1"/>
    </source>
</evidence>
<gene>
    <name evidence="1" type="ORF">IAC58_01650</name>
</gene>
<proteinExistence type="predicted"/>
<organism evidence="1 2">
    <name type="scientific">Candidatus Onthovivens merdipullorum</name>
    <dbReference type="NCBI Taxonomy" id="2840889"/>
    <lineage>
        <taxon>Bacteria</taxon>
        <taxon>Bacillati</taxon>
        <taxon>Bacillota</taxon>
        <taxon>Bacilli</taxon>
        <taxon>Bacillales</taxon>
        <taxon>Candidatus Onthovivens</taxon>
    </lineage>
</organism>
<reference evidence="1" key="2">
    <citation type="journal article" date="2021" name="PeerJ">
        <title>Extensive microbial diversity within the chicken gut microbiome revealed by metagenomics and culture.</title>
        <authorList>
            <person name="Gilroy R."/>
            <person name="Ravi A."/>
            <person name="Getino M."/>
            <person name="Pursley I."/>
            <person name="Horton D.L."/>
            <person name="Alikhan N.F."/>
            <person name="Baker D."/>
            <person name="Gharbi K."/>
            <person name="Hall N."/>
            <person name="Watson M."/>
            <person name="Adriaenssens E.M."/>
            <person name="Foster-Nyarko E."/>
            <person name="Jarju S."/>
            <person name="Secka A."/>
            <person name="Antonio M."/>
            <person name="Oren A."/>
            <person name="Chaudhuri R.R."/>
            <person name="La Ragione R."/>
            <person name="Hildebrand F."/>
            <person name="Pallen M.J."/>
        </authorList>
    </citation>
    <scope>NUCLEOTIDE SEQUENCE</scope>
    <source>
        <strain evidence="1">11159</strain>
    </source>
</reference>
<name>A0A9D9DGT7_9BACL</name>
<reference evidence="1" key="1">
    <citation type="submission" date="2020-10" db="EMBL/GenBank/DDBJ databases">
        <authorList>
            <person name="Gilroy R."/>
        </authorList>
    </citation>
    <scope>NUCLEOTIDE SEQUENCE</scope>
    <source>
        <strain evidence="1">11159</strain>
    </source>
</reference>
<protein>
    <submittedName>
        <fullName evidence="1">Uncharacterized protein</fullName>
    </submittedName>
</protein>
<accession>A0A9D9DGT7</accession>
<comment type="caution">
    <text evidence="1">The sequence shown here is derived from an EMBL/GenBank/DDBJ whole genome shotgun (WGS) entry which is preliminary data.</text>
</comment>
<dbReference type="AlphaFoldDB" id="A0A9D9DGT7"/>
<sequence length="269" mass="32357">MVDKNLANRILYRHIDNIYKRMYSLCGNKFRELPNCEFVIKKYDKAYKILHIRKCNITNTDNLYIYSDYYYKITSFGGLELVHSHFNYKFSFYRDSCLLLLKFNDNLVKLLEYPLKLYYKKNYDLSYNQPSYFYNLLLNCFDNCYNSRNDFSFNEIFDINNYEWLELNSNKYIAIKSKSGSKIVICKPCNVYYDENNPSVIKYHSPIILRKIMNNREFECVIYNEPNYIMNTTIERISSCTFIDIDDVLLSEINRLCKLGVCYNLLITE</sequence>
<dbReference type="EMBL" id="JADIMY010000032">
    <property type="protein sequence ID" value="MBO8427248.1"/>
    <property type="molecule type" value="Genomic_DNA"/>
</dbReference>